<dbReference type="InterPro" id="IPR011701">
    <property type="entry name" value="MFS"/>
</dbReference>
<name>A0ABV0CSM5_9SPHN</name>
<evidence type="ECO:0000313" key="8">
    <source>
        <dbReference type="EMBL" id="MEN7535874.1"/>
    </source>
</evidence>
<keyword evidence="9" id="KW-1185">Reference proteome</keyword>
<protein>
    <submittedName>
        <fullName evidence="8">MFS transporter</fullName>
    </submittedName>
</protein>
<dbReference type="SUPFAM" id="SSF103473">
    <property type="entry name" value="MFS general substrate transporter"/>
    <property type="match status" value="1"/>
</dbReference>
<organism evidence="8 9">
    <name type="scientific">Aurantiacibacter flavus</name>
    <dbReference type="NCBI Taxonomy" id="3145232"/>
    <lineage>
        <taxon>Bacteria</taxon>
        <taxon>Pseudomonadati</taxon>
        <taxon>Pseudomonadota</taxon>
        <taxon>Alphaproteobacteria</taxon>
        <taxon>Sphingomonadales</taxon>
        <taxon>Erythrobacteraceae</taxon>
        <taxon>Aurantiacibacter</taxon>
    </lineage>
</organism>
<keyword evidence="4 7" id="KW-0812">Transmembrane</keyword>
<feature type="transmembrane region" description="Helical" evidence="7">
    <location>
        <begin position="113"/>
        <end position="132"/>
    </location>
</feature>
<proteinExistence type="inferred from homology"/>
<dbReference type="Gene3D" id="1.20.1250.20">
    <property type="entry name" value="MFS general substrate transporter like domains"/>
    <property type="match status" value="2"/>
</dbReference>
<feature type="transmembrane region" description="Helical" evidence="7">
    <location>
        <begin position="293"/>
        <end position="311"/>
    </location>
</feature>
<feature type="transmembrane region" description="Helical" evidence="7">
    <location>
        <begin position="153"/>
        <end position="175"/>
    </location>
</feature>
<evidence type="ECO:0000256" key="1">
    <source>
        <dbReference type="ARBA" id="ARBA00004127"/>
    </source>
</evidence>
<dbReference type="EMBL" id="JBDLBR010000001">
    <property type="protein sequence ID" value="MEN7535874.1"/>
    <property type="molecule type" value="Genomic_DNA"/>
</dbReference>
<feature type="transmembrane region" description="Helical" evidence="7">
    <location>
        <begin position="230"/>
        <end position="251"/>
    </location>
</feature>
<dbReference type="RefSeq" id="WP_346783335.1">
    <property type="nucleotide sequence ID" value="NZ_JBDLBR010000001.1"/>
</dbReference>
<dbReference type="InterPro" id="IPR036259">
    <property type="entry name" value="MFS_trans_sf"/>
</dbReference>
<feature type="transmembrane region" description="Helical" evidence="7">
    <location>
        <begin position="181"/>
        <end position="201"/>
    </location>
</feature>
<accession>A0ABV0CSM5</accession>
<feature type="transmembrane region" description="Helical" evidence="7">
    <location>
        <begin position="317"/>
        <end position="339"/>
    </location>
</feature>
<evidence type="ECO:0000256" key="2">
    <source>
        <dbReference type="ARBA" id="ARBA00008335"/>
    </source>
</evidence>
<keyword evidence="6 7" id="KW-0472">Membrane</keyword>
<evidence type="ECO:0000256" key="4">
    <source>
        <dbReference type="ARBA" id="ARBA00022692"/>
    </source>
</evidence>
<feature type="transmembrane region" description="Helical" evidence="7">
    <location>
        <begin position="86"/>
        <end position="107"/>
    </location>
</feature>
<gene>
    <name evidence="8" type="ORF">ABDJ38_01635</name>
</gene>
<evidence type="ECO:0000256" key="6">
    <source>
        <dbReference type="ARBA" id="ARBA00023136"/>
    </source>
</evidence>
<keyword evidence="3" id="KW-0813">Transport</keyword>
<dbReference type="Pfam" id="PF07690">
    <property type="entry name" value="MFS_1"/>
    <property type="match status" value="1"/>
</dbReference>
<comment type="caution">
    <text evidence="8">The sequence shown here is derived from an EMBL/GenBank/DDBJ whole genome shotgun (WGS) entry which is preliminary data.</text>
</comment>
<reference evidence="8 9" key="1">
    <citation type="submission" date="2024-05" db="EMBL/GenBank/DDBJ databases">
        <authorList>
            <person name="Park S."/>
        </authorList>
    </citation>
    <scope>NUCLEOTIDE SEQUENCE [LARGE SCALE GENOMIC DNA]</scope>
    <source>
        <strain evidence="8 9">DGU5</strain>
    </source>
</reference>
<dbReference type="Proteomes" id="UP001484535">
    <property type="component" value="Unassembled WGS sequence"/>
</dbReference>
<dbReference type="PANTHER" id="PTHR23514">
    <property type="entry name" value="BYPASS OF STOP CODON PROTEIN 6"/>
    <property type="match status" value="1"/>
</dbReference>
<evidence type="ECO:0000256" key="7">
    <source>
        <dbReference type="SAM" id="Phobius"/>
    </source>
</evidence>
<sequence>MDQQSTVPANARAIFWICVLLLFTAALSFSIRTGVSGAIKEALLDPYMPLSSGEMIAASLGYAFLGFALSLLVISPLLDVLGAKKTVIFSSLCFIVGPLLIILSPALGSGDGATTYLILNLGMVGCGLAWGTMEATVNPVTAAIYPEDKTGRLNILHAWWPAGIIVGGLSSVFLYETDAVSWQFMVGMIMVPAVVCGAWALTQEFPVTESTAQGVSFGEMMLAPFRRPGFWIFPAIMFLTTSAELAPGSWVDVALTETVGMPGILVLVYVSAIMFVMRHFAGPLERRFSDIGMLLMCTIPAAIGLYLLSIANSPATALVAATAWAFGVCFMWPTMLAAANRRYPETGAWGIGLVGFAGALAMYFVLPQIGAIYDRAKLEAAGGEAAFAALQQGGPELHEALAYAAEQSFKAIAVVPVILFVIFGALWAFERSRRNRA</sequence>
<dbReference type="PANTHER" id="PTHR23514:SF3">
    <property type="entry name" value="BYPASS OF STOP CODON PROTEIN 6"/>
    <property type="match status" value="1"/>
</dbReference>
<comment type="similarity">
    <text evidence="2">Belongs to the major facilitator superfamily.</text>
</comment>
<comment type="subcellular location">
    <subcellularLocation>
        <location evidence="1">Endomembrane system</location>
        <topology evidence="1">Multi-pass membrane protein</topology>
    </subcellularLocation>
</comment>
<dbReference type="InterPro" id="IPR051788">
    <property type="entry name" value="MFS_Transporter"/>
</dbReference>
<evidence type="ECO:0000256" key="5">
    <source>
        <dbReference type="ARBA" id="ARBA00022989"/>
    </source>
</evidence>
<feature type="transmembrane region" description="Helical" evidence="7">
    <location>
        <begin position="263"/>
        <end position="281"/>
    </location>
</feature>
<feature type="transmembrane region" description="Helical" evidence="7">
    <location>
        <begin position="411"/>
        <end position="429"/>
    </location>
</feature>
<evidence type="ECO:0000313" key="9">
    <source>
        <dbReference type="Proteomes" id="UP001484535"/>
    </source>
</evidence>
<evidence type="ECO:0000256" key="3">
    <source>
        <dbReference type="ARBA" id="ARBA00022448"/>
    </source>
</evidence>
<keyword evidence="5 7" id="KW-1133">Transmembrane helix</keyword>
<feature type="transmembrane region" description="Helical" evidence="7">
    <location>
        <begin position="346"/>
        <end position="366"/>
    </location>
</feature>
<feature type="transmembrane region" description="Helical" evidence="7">
    <location>
        <begin position="55"/>
        <end position="74"/>
    </location>
</feature>
<feature type="transmembrane region" description="Helical" evidence="7">
    <location>
        <begin position="12"/>
        <end position="35"/>
    </location>
</feature>